<dbReference type="GeneID" id="20661697"/>
<dbReference type="Proteomes" id="UP000002640">
    <property type="component" value="Unassembled WGS sequence"/>
</dbReference>
<dbReference type="InterPro" id="IPR012337">
    <property type="entry name" value="RNaseH-like_sf"/>
</dbReference>
<name>G5AEH2_PHYSP</name>
<dbReference type="KEGG" id="psoj:PHYSODRAFT_532090"/>
<gene>
    <name evidence="2" type="ORF">PHYSODRAFT_532090</name>
</gene>
<proteinExistence type="predicted"/>
<feature type="compositionally biased region" description="Basic residues" evidence="1">
    <location>
        <begin position="253"/>
        <end position="263"/>
    </location>
</feature>
<dbReference type="SUPFAM" id="SSF53098">
    <property type="entry name" value="Ribonuclease H-like"/>
    <property type="match status" value="1"/>
</dbReference>
<accession>G5AEH2</accession>
<protein>
    <submittedName>
        <fullName evidence="2">Uncharacterized protein</fullName>
    </submittedName>
</protein>
<feature type="region of interest" description="Disordered" evidence="1">
    <location>
        <begin position="238"/>
        <end position="263"/>
    </location>
</feature>
<organism evidence="2 3">
    <name type="scientific">Phytophthora sojae (strain P6497)</name>
    <name type="common">Soybean stem and root rot agent</name>
    <name type="synonym">Phytophthora megasperma f. sp. glycines</name>
    <dbReference type="NCBI Taxonomy" id="1094619"/>
    <lineage>
        <taxon>Eukaryota</taxon>
        <taxon>Sar</taxon>
        <taxon>Stramenopiles</taxon>
        <taxon>Oomycota</taxon>
        <taxon>Peronosporomycetes</taxon>
        <taxon>Peronosporales</taxon>
        <taxon>Peronosporaceae</taxon>
        <taxon>Phytophthora</taxon>
    </lineage>
</organism>
<dbReference type="InParanoid" id="G5AEH2"/>
<reference evidence="2 3" key="1">
    <citation type="journal article" date="2006" name="Science">
        <title>Phytophthora genome sequences uncover evolutionary origins and mechanisms of pathogenesis.</title>
        <authorList>
            <person name="Tyler B.M."/>
            <person name="Tripathy S."/>
            <person name="Zhang X."/>
            <person name="Dehal P."/>
            <person name="Jiang R.H."/>
            <person name="Aerts A."/>
            <person name="Arredondo F.D."/>
            <person name="Baxter L."/>
            <person name="Bensasson D."/>
            <person name="Beynon J.L."/>
            <person name="Chapman J."/>
            <person name="Damasceno C.M."/>
            <person name="Dorrance A.E."/>
            <person name="Dou D."/>
            <person name="Dickerman A.W."/>
            <person name="Dubchak I.L."/>
            <person name="Garbelotto M."/>
            <person name="Gijzen M."/>
            <person name="Gordon S.G."/>
            <person name="Govers F."/>
            <person name="Grunwald N.J."/>
            <person name="Huang W."/>
            <person name="Ivors K.L."/>
            <person name="Jones R.W."/>
            <person name="Kamoun S."/>
            <person name="Krampis K."/>
            <person name="Lamour K.H."/>
            <person name="Lee M.K."/>
            <person name="McDonald W.H."/>
            <person name="Medina M."/>
            <person name="Meijer H.J."/>
            <person name="Nordberg E.K."/>
            <person name="Maclean D.J."/>
            <person name="Ospina-Giraldo M.D."/>
            <person name="Morris P.F."/>
            <person name="Phuntumart V."/>
            <person name="Putnam N.H."/>
            <person name="Rash S."/>
            <person name="Rose J.K."/>
            <person name="Sakihama Y."/>
            <person name="Salamov A.A."/>
            <person name="Savidor A."/>
            <person name="Scheuring C.F."/>
            <person name="Smith B.M."/>
            <person name="Sobral B.W."/>
            <person name="Terry A."/>
            <person name="Torto-Alalibo T.A."/>
            <person name="Win J."/>
            <person name="Xu Z."/>
            <person name="Zhang H."/>
            <person name="Grigoriev I.V."/>
            <person name="Rokhsar D.S."/>
            <person name="Boore J.L."/>
        </authorList>
    </citation>
    <scope>NUCLEOTIDE SEQUENCE [LARGE SCALE GENOMIC DNA]</scope>
    <source>
        <strain evidence="2 3">P6497</strain>
    </source>
</reference>
<dbReference type="EMBL" id="JH159164">
    <property type="protein sequence ID" value="EGZ06574.1"/>
    <property type="molecule type" value="Genomic_DNA"/>
</dbReference>
<evidence type="ECO:0000256" key="1">
    <source>
        <dbReference type="SAM" id="MobiDB-lite"/>
    </source>
</evidence>
<sequence length="263" mass="29893">MQWLCRAHTINLLLQDVSKLEDVQQTVTGAETITAYFMKRPQLLARFKEEKLSLALDDSTNASGRSFSVSVPTRWYSSYQSLVNVIRNKEAVICVFNDDEFMEADKGAKRRRRQPAPVVPTTTSRKRKVIRLLSPIIKKLGLLESDRCCIFLVYWAFPISSLVEARWNFAHTEAMGIAYYLDPAQDPRRFVNNDQGQSKDQIEMVARRLGFAWDSTSRHTRPRGTADLASPRICRPSFHHEPRRAGGIPCPSVKKHANAGRGS</sequence>
<dbReference type="RefSeq" id="XP_009538471.1">
    <property type="nucleotide sequence ID" value="XM_009540176.1"/>
</dbReference>
<keyword evidence="3" id="KW-1185">Reference proteome</keyword>
<dbReference type="AlphaFoldDB" id="G5AEH2"/>
<evidence type="ECO:0000313" key="2">
    <source>
        <dbReference type="EMBL" id="EGZ06574.1"/>
    </source>
</evidence>
<evidence type="ECO:0000313" key="3">
    <source>
        <dbReference type="Proteomes" id="UP000002640"/>
    </source>
</evidence>